<dbReference type="AlphaFoldDB" id="A0A2D3UMA9"/>
<dbReference type="GO" id="GO:0000224">
    <property type="term" value="F:peptide-N4-(N-acetyl-beta-glucosaminyl)asparagine amidase activity"/>
    <property type="evidence" value="ECO:0007669"/>
    <property type="project" value="TreeGrafter"/>
</dbReference>
<feature type="domain" description="Glycosyl hydrolase family 92" evidence="2">
    <location>
        <begin position="509"/>
        <end position="829"/>
    </location>
</feature>
<dbReference type="InterPro" id="IPR041371">
    <property type="entry name" value="GH92_N"/>
</dbReference>
<feature type="domain" description="Glycosyl hydrolase family 92 N-terminal" evidence="3">
    <location>
        <begin position="30"/>
        <end position="352"/>
    </location>
</feature>
<dbReference type="GO" id="GO:0006516">
    <property type="term" value="P:glycoprotein catabolic process"/>
    <property type="evidence" value="ECO:0007669"/>
    <property type="project" value="TreeGrafter"/>
</dbReference>
<protein>
    <recommendedName>
        <fullName evidence="6">Glycoside hydrolase family 92 protein</fullName>
    </recommendedName>
</protein>
<dbReference type="Gene3D" id="2.70.98.10">
    <property type="match status" value="1"/>
</dbReference>
<dbReference type="Gene3D" id="1.20.1050.60">
    <property type="entry name" value="alpha-1,2-mannosidase"/>
    <property type="match status" value="1"/>
</dbReference>
<evidence type="ECO:0008006" key="6">
    <source>
        <dbReference type="Google" id="ProtNLM"/>
    </source>
</evidence>
<feature type="signal peptide" evidence="1">
    <location>
        <begin position="1"/>
        <end position="24"/>
    </location>
</feature>
<dbReference type="GeneID" id="35597356"/>
<dbReference type="SUPFAM" id="SSF48208">
    <property type="entry name" value="Six-hairpin glycosidases"/>
    <property type="match status" value="1"/>
</dbReference>
<dbReference type="InterPro" id="IPR012939">
    <property type="entry name" value="Glyco_hydro_92"/>
</dbReference>
<reference evidence="4 5" key="1">
    <citation type="submission" date="2016-03" db="EMBL/GenBank/DDBJ databases">
        <authorList>
            <person name="Ploux O."/>
        </authorList>
    </citation>
    <scope>NUCLEOTIDE SEQUENCE [LARGE SCALE GENOMIC DNA]</scope>
    <source>
        <strain evidence="4 5">URUG2</strain>
    </source>
</reference>
<dbReference type="InterPro" id="IPR014718">
    <property type="entry name" value="GH-type_carb-bd"/>
</dbReference>
<dbReference type="Proteomes" id="UP000225277">
    <property type="component" value="Unassembled WGS sequence"/>
</dbReference>
<dbReference type="InterPro" id="IPR008928">
    <property type="entry name" value="6-hairpin_glycosidase_sf"/>
</dbReference>
<feature type="domain" description="Glycosyl hydrolase family 92" evidence="2">
    <location>
        <begin position="358"/>
        <end position="492"/>
    </location>
</feature>
<dbReference type="Pfam" id="PF17678">
    <property type="entry name" value="Glyco_hydro_92N"/>
    <property type="match status" value="1"/>
</dbReference>
<sequence>MASRMASLVSFTLITSSIHHVAFAERLSNYVDPLIGTVGSIPGSAIAGGNSFPGASLPWSMAKPGIDTSYLGLPNGSAVDCNAGYSPLGNVTAVSMTHVSGSGGVPTYGLISQMPILGDLSLVNLGDNTTYWQNRSMQLEKASVGLFTTTLLNGVGIEITGSKHSGLMRYRTSPTSRSDNASFSDSGNDYAAEVPSSEDLHVLVDLTHALPGYGNQAYSQKFLHGTLHIDSSPNGQPSYHGSATYKGGWSQPESHTLYFCGNFSVPVSSNLAPTSSYVTQNTDNGVVGAGTFSWPYDPVLPPAFTARPVPRSFPTVQAYAGSGMGIGALFSWTPSGNNATAERIVESRVGISYISAIQACQSVENELPLSLTFDDVVEQARKEWEDEILSKIEVLDDGSDTSQNTTLKRMLYTALYQTGLMPTDKTNENPYWTTDEKHPYYDDHYTIWDTYRSLLPLYHLLYTETYSRVIKGLISIFTHDGYLPAGRIANWNDADDLPSRNVDTAAFDGATKEGRGALDDYLRLGYITRNHTRSISRGVEYSQNDHAIYSMAKSLPHASAVDVERFLQRSSWWQNQWSAEANTSLFVPSISNTSNTTFSGFPAARNSDGQWNFTAYDPLSCGGCGWADDIYEAKVWETAFGVAPHDMAKVIELMGGDEKFIQRLDVSFLPGYGTSVGANNDAGSALFNPGNEPSFTTPFLYNYIPKHHWKTANQTRATVDTFYSDARNGYPGNIDGGALPSWLVFNLIGLYPVASQPIYLLGAPRFSSLRIKLFSGTAVEKSLYISAPGLSETSYYPQSVSFNGKQLDRSWLSHEELSSGGSLVFEMGPDPAEWDVGQRPPSLSAW</sequence>
<evidence type="ECO:0000256" key="1">
    <source>
        <dbReference type="SAM" id="SignalP"/>
    </source>
</evidence>
<feature type="chain" id="PRO_5013615618" description="Glycoside hydrolase family 92 protein" evidence="1">
    <location>
        <begin position="25"/>
        <end position="846"/>
    </location>
</feature>
<dbReference type="InterPro" id="IPR050883">
    <property type="entry name" value="PNGase"/>
</dbReference>
<dbReference type="Pfam" id="PF07971">
    <property type="entry name" value="Glyco_hydro_92"/>
    <property type="match status" value="2"/>
</dbReference>
<dbReference type="GO" id="GO:0030246">
    <property type="term" value="F:carbohydrate binding"/>
    <property type="evidence" value="ECO:0007669"/>
    <property type="project" value="InterPro"/>
</dbReference>
<evidence type="ECO:0000313" key="4">
    <source>
        <dbReference type="EMBL" id="CZT16292.1"/>
    </source>
</evidence>
<dbReference type="GO" id="GO:0005829">
    <property type="term" value="C:cytosol"/>
    <property type="evidence" value="ECO:0007669"/>
    <property type="project" value="TreeGrafter"/>
</dbReference>
<dbReference type="PANTHER" id="PTHR12143:SF44">
    <property type="entry name" value="GLYCOSYL HYDROLASE FAMILY 92 DOMAIN-CONTAINING PROTEIN"/>
    <property type="match status" value="1"/>
</dbReference>
<dbReference type="FunFam" id="3.30.2080.10:FF:000001">
    <property type="entry name" value="Alpha-1,2-mannosidase subfamily"/>
    <property type="match status" value="1"/>
</dbReference>
<dbReference type="RefSeq" id="XP_023623185.1">
    <property type="nucleotide sequence ID" value="XM_023767417.1"/>
</dbReference>
<name>A0A2D3UMA9_9PEZI</name>
<evidence type="ECO:0000313" key="5">
    <source>
        <dbReference type="Proteomes" id="UP000225277"/>
    </source>
</evidence>
<evidence type="ECO:0000259" key="3">
    <source>
        <dbReference type="Pfam" id="PF17678"/>
    </source>
</evidence>
<dbReference type="PANTHER" id="PTHR12143">
    <property type="entry name" value="PEPTIDE N-GLYCANASE PNGASE -RELATED"/>
    <property type="match status" value="1"/>
</dbReference>
<dbReference type="OrthoDB" id="449263at2759"/>
<accession>A0A2D3UMA9</accession>
<keyword evidence="1" id="KW-0732">Signal</keyword>
<gene>
    <name evidence="4" type="ORF">RCC_02134</name>
</gene>
<evidence type="ECO:0000259" key="2">
    <source>
        <dbReference type="Pfam" id="PF07971"/>
    </source>
</evidence>
<dbReference type="EMBL" id="FJUY01000002">
    <property type="protein sequence ID" value="CZT16292.1"/>
    <property type="molecule type" value="Genomic_DNA"/>
</dbReference>
<dbReference type="GO" id="GO:0005975">
    <property type="term" value="P:carbohydrate metabolic process"/>
    <property type="evidence" value="ECO:0007669"/>
    <property type="project" value="InterPro"/>
</dbReference>
<dbReference type="Gene3D" id="3.30.2080.10">
    <property type="entry name" value="GH92 mannosidase domain"/>
    <property type="match status" value="1"/>
</dbReference>
<dbReference type="GO" id="GO:0005634">
    <property type="term" value="C:nucleus"/>
    <property type="evidence" value="ECO:0007669"/>
    <property type="project" value="TreeGrafter"/>
</dbReference>
<keyword evidence="5" id="KW-1185">Reference proteome</keyword>
<organism evidence="4 5">
    <name type="scientific">Ramularia collo-cygni</name>
    <dbReference type="NCBI Taxonomy" id="112498"/>
    <lineage>
        <taxon>Eukaryota</taxon>
        <taxon>Fungi</taxon>
        <taxon>Dikarya</taxon>
        <taxon>Ascomycota</taxon>
        <taxon>Pezizomycotina</taxon>
        <taxon>Dothideomycetes</taxon>
        <taxon>Dothideomycetidae</taxon>
        <taxon>Mycosphaerellales</taxon>
        <taxon>Mycosphaerellaceae</taxon>
        <taxon>Ramularia</taxon>
    </lineage>
</organism>
<proteinExistence type="predicted"/>
<dbReference type="Gene3D" id="1.20.1610.10">
    <property type="entry name" value="alpha-1,2-mannosidases domains"/>
    <property type="match status" value="1"/>
</dbReference>